<organism evidence="3 4">
    <name type="scientific">Phytophthora oleae</name>
    <dbReference type="NCBI Taxonomy" id="2107226"/>
    <lineage>
        <taxon>Eukaryota</taxon>
        <taxon>Sar</taxon>
        <taxon>Stramenopiles</taxon>
        <taxon>Oomycota</taxon>
        <taxon>Peronosporomycetes</taxon>
        <taxon>Peronosporales</taxon>
        <taxon>Peronosporaceae</taxon>
        <taxon>Phytophthora</taxon>
    </lineage>
</organism>
<feature type="region of interest" description="Disordered" evidence="1">
    <location>
        <begin position="596"/>
        <end position="625"/>
    </location>
</feature>
<feature type="region of interest" description="Disordered" evidence="1">
    <location>
        <begin position="703"/>
        <end position="724"/>
    </location>
</feature>
<evidence type="ECO:0000256" key="2">
    <source>
        <dbReference type="SAM" id="Phobius"/>
    </source>
</evidence>
<feature type="transmembrane region" description="Helical" evidence="2">
    <location>
        <begin position="420"/>
        <end position="445"/>
    </location>
</feature>
<keyword evidence="4" id="KW-1185">Reference proteome</keyword>
<feature type="transmembrane region" description="Helical" evidence="2">
    <location>
        <begin position="316"/>
        <end position="339"/>
    </location>
</feature>
<comment type="caution">
    <text evidence="3">The sequence shown here is derived from an EMBL/GenBank/DDBJ whole genome shotgun (WGS) entry which is preliminary data.</text>
</comment>
<evidence type="ECO:0000256" key="1">
    <source>
        <dbReference type="SAM" id="MobiDB-lite"/>
    </source>
</evidence>
<name>A0ABD3F3L2_9STRA</name>
<keyword evidence="2" id="KW-1133">Transmembrane helix</keyword>
<feature type="compositionally biased region" description="Polar residues" evidence="1">
    <location>
        <begin position="714"/>
        <end position="724"/>
    </location>
</feature>
<evidence type="ECO:0000313" key="3">
    <source>
        <dbReference type="EMBL" id="KAL3661077.1"/>
    </source>
</evidence>
<keyword evidence="2" id="KW-0472">Membrane</keyword>
<proteinExistence type="predicted"/>
<keyword evidence="2" id="KW-0812">Transmembrane</keyword>
<reference evidence="3 4" key="1">
    <citation type="submission" date="2024-09" db="EMBL/GenBank/DDBJ databases">
        <title>Genome sequencing and assembly of Phytophthora oleae, isolate VK10A, causative agent of rot of olive drupes.</title>
        <authorList>
            <person name="Conti Taguali S."/>
            <person name="Riolo M."/>
            <person name="La Spada F."/>
            <person name="Cacciola S.O."/>
            <person name="Dionisio G."/>
        </authorList>
    </citation>
    <scope>NUCLEOTIDE SEQUENCE [LARGE SCALE GENOMIC DNA]</scope>
    <source>
        <strain evidence="3 4">VK10A</strain>
    </source>
</reference>
<protein>
    <recommendedName>
        <fullName evidence="5">Transmembrane protein</fullName>
    </recommendedName>
</protein>
<dbReference type="Proteomes" id="UP001632037">
    <property type="component" value="Unassembled WGS sequence"/>
</dbReference>
<evidence type="ECO:0000313" key="4">
    <source>
        <dbReference type="Proteomes" id="UP001632037"/>
    </source>
</evidence>
<feature type="transmembrane region" description="Helical" evidence="2">
    <location>
        <begin position="522"/>
        <end position="542"/>
    </location>
</feature>
<feature type="compositionally biased region" description="Polar residues" evidence="1">
    <location>
        <begin position="607"/>
        <end position="618"/>
    </location>
</feature>
<feature type="transmembrane region" description="Helical" evidence="2">
    <location>
        <begin position="386"/>
        <end position="408"/>
    </location>
</feature>
<accession>A0ABD3F3L2</accession>
<feature type="transmembrane region" description="Helical" evidence="2">
    <location>
        <begin position="12"/>
        <end position="28"/>
    </location>
</feature>
<dbReference type="AlphaFoldDB" id="A0ABD3F3L2"/>
<sequence length="724" mass="79700">MALDCRRKSPRWLRLLLDVIMVTLSLLLDVRDLWFKMQWVGPLDTFAFSTVRTLSLPAMDAAPLKPTTSFSYANQKTQRVSGWSSFLEKCESLAPILEEDNRDFRYALGRNCVIGTSSSTVRATELFITSSIRVDSMAWAACELLYKNRKPPICHSAIVTQFQERYNFQPELALNEAESSTVESTGGHQKEYAVVPGSAEEAGHIELLEVISKSSPITGTVCVEGFAIKGAGRYSTSVFGCGSPSFYGSVFVGSEIAKIARNQAWLTSSRVGVMGMYLLVRENRRSVFTLRDTVKDKSKRTLVHRSLVNVSSSGSLYITMVLADIALLVLGICSVVEICRCMLWPLWKPLIVTKYQTPSAQTSKLGFGVENYTRVLQIGLLWSSPVALLTVVSRLLTWMLAIPIFHLWGDGVVTVGDIHAFLTMIRLVDLVIIFINTIWSVVAAFDEKRALAVVRQTFVSPLEITGITAVVAIVGVALGQIQGTMQPQNWQQLIDQASFENASALANTFAASQNSSATPLKVYYPLVVIIGISTLVAGVCAVSRFRVGKVMPPHSLVLSVKDSVSAVQPNTAHGPLLDAHRAIPKDITRSAAGILMRSMSPPPSPTKGESTTPASSDTPVRPTDLDKISDDRLLIESLVDIPIRARSIVRRSWALEKLADGQLLLLPAFYLKFGIILTGKSIKTRCGFMDVVQPLVYAEEHEKVNEMEEEPQQPKESNFRPNLR</sequence>
<gene>
    <name evidence="3" type="ORF">V7S43_014091</name>
</gene>
<dbReference type="EMBL" id="JBIMZQ010000038">
    <property type="protein sequence ID" value="KAL3661077.1"/>
    <property type="molecule type" value="Genomic_DNA"/>
</dbReference>
<evidence type="ECO:0008006" key="5">
    <source>
        <dbReference type="Google" id="ProtNLM"/>
    </source>
</evidence>
<feature type="transmembrane region" description="Helical" evidence="2">
    <location>
        <begin position="457"/>
        <end position="481"/>
    </location>
</feature>